<keyword evidence="3" id="KW-1185">Reference proteome</keyword>
<feature type="compositionally biased region" description="Polar residues" evidence="1">
    <location>
        <begin position="109"/>
        <end position="122"/>
    </location>
</feature>
<name>A0AAI8YCW9_9PEZI</name>
<dbReference type="AlphaFoldDB" id="A0AAI8YCW9"/>
<dbReference type="Proteomes" id="UP001295740">
    <property type="component" value="Unassembled WGS sequence"/>
</dbReference>
<proteinExistence type="predicted"/>
<dbReference type="EMBL" id="CAUWAG010000003">
    <property type="protein sequence ID" value="CAJ2500102.1"/>
    <property type="molecule type" value="Genomic_DNA"/>
</dbReference>
<organism evidence="2 3">
    <name type="scientific">Anthostomella pinea</name>
    <dbReference type="NCBI Taxonomy" id="933095"/>
    <lineage>
        <taxon>Eukaryota</taxon>
        <taxon>Fungi</taxon>
        <taxon>Dikarya</taxon>
        <taxon>Ascomycota</taxon>
        <taxon>Pezizomycotina</taxon>
        <taxon>Sordariomycetes</taxon>
        <taxon>Xylariomycetidae</taxon>
        <taxon>Xylariales</taxon>
        <taxon>Xylariaceae</taxon>
        <taxon>Anthostomella</taxon>
    </lineage>
</organism>
<evidence type="ECO:0000256" key="1">
    <source>
        <dbReference type="SAM" id="MobiDB-lite"/>
    </source>
</evidence>
<accession>A0AAI8YCW9</accession>
<evidence type="ECO:0000313" key="3">
    <source>
        <dbReference type="Proteomes" id="UP001295740"/>
    </source>
</evidence>
<feature type="region of interest" description="Disordered" evidence="1">
    <location>
        <begin position="109"/>
        <end position="135"/>
    </location>
</feature>
<sequence>MLLVMVGTGVYGEDARHCYVLSASASGCHELADTTKQSGEGKPLAWSTLLAVRYLAAVIHEANRLSFGVTWRTMRHSPTETLTYTASYGPNTRATYVLPSGTRMSTVTLRTPRTSQSPQTRGASVPTAGVGAAKK</sequence>
<gene>
    <name evidence="2" type="ORF">KHLLAP_LOCUS570</name>
</gene>
<comment type="caution">
    <text evidence="2">The sequence shown here is derived from an EMBL/GenBank/DDBJ whole genome shotgun (WGS) entry which is preliminary data.</text>
</comment>
<protein>
    <submittedName>
        <fullName evidence="2">Uu.00g029550.m01.CDS01</fullName>
    </submittedName>
</protein>
<evidence type="ECO:0000313" key="2">
    <source>
        <dbReference type="EMBL" id="CAJ2500102.1"/>
    </source>
</evidence>
<reference evidence="2" key="1">
    <citation type="submission" date="2023-10" db="EMBL/GenBank/DDBJ databases">
        <authorList>
            <person name="Hackl T."/>
        </authorList>
    </citation>
    <scope>NUCLEOTIDE SEQUENCE</scope>
</reference>